<sequence>MGGFASKPSAYDTPVDVPSKYFKDFEATLPSMRGKTVVITGCTTGCGFVAARTMAHAGADVYLLNRPSERAVEAEKSIAMEALNAVSSPPASPTRSPAAGGVGSPSKLVRSLSLGNGGVITSVDCDLADFDSVRRAASIVSRKCAGSGVDVLCNNAGVMALPDVATKDGYDVQMQTNHLSHFLLTRELTPALEKAAELRGEARVVNHSSGARNIPRKGLEAKYFGENGGDLGGDGASMLFMGARWVRYGQTKLANAAFTVELDRRLRAKGSKVKAVVATPGFAATNLQVTTAKSGGFHDAWIFKRMAQSAEDGSIPLLTCMASPGVESGDLYEPAKMRLYGPAKKFALEKTSVDESVGAMLWEESEKAVGAFEV</sequence>
<feature type="region of interest" description="Disordered" evidence="3">
    <location>
        <begin position="85"/>
        <end position="104"/>
    </location>
</feature>
<dbReference type="PANTHER" id="PTHR24320">
    <property type="entry name" value="RETINOL DEHYDROGENASE"/>
    <property type="match status" value="1"/>
</dbReference>
<evidence type="ECO:0000256" key="1">
    <source>
        <dbReference type="ARBA" id="ARBA00006484"/>
    </source>
</evidence>
<protein>
    <recommendedName>
        <fullName evidence="5">Protochlorophyllide reductase</fullName>
    </recommendedName>
</protein>
<feature type="compositionally biased region" description="Low complexity" evidence="3">
    <location>
        <begin position="85"/>
        <end position="99"/>
    </location>
</feature>
<dbReference type="InterPro" id="IPR036291">
    <property type="entry name" value="NAD(P)-bd_dom_sf"/>
</dbReference>
<dbReference type="GO" id="GO:0016491">
    <property type="term" value="F:oxidoreductase activity"/>
    <property type="evidence" value="ECO:0007669"/>
    <property type="project" value="UniProtKB-KW"/>
</dbReference>
<dbReference type="PANTHER" id="PTHR24320:SF148">
    <property type="entry name" value="NAD(P)-BINDING ROSSMANN-FOLD SUPERFAMILY PROTEIN"/>
    <property type="match status" value="1"/>
</dbReference>
<keyword evidence="2" id="KW-0560">Oxidoreductase</keyword>
<evidence type="ECO:0000256" key="2">
    <source>
        <dbReference type="ARBA" id="ARBA00023002"/>
    </source>
</evidence>
<dbReference type="EMBL" id="HBDY01000443">
    <property type="protein sequence ID" value="CAD8226984.1"/>
    <property type="molecule type" value="Transcribed_RNA"/>
</dbReference>
<reference evidence="4" key="1">
    <citation type="submission" date="2021-01" db="EMBL/GenBank/DDBJ databases">
        <authorList>
            <person name="Corre E."/>
            <person name="Pelletier E."/>
            <person name="Niang G."/>
            <person name="Scheremetjew M."/>
            <person name="Finn R."/>
            <person name="Kale V."/>
            <person name="Holt S."/>
            <person name="Cochrane G."/>
            <person name="Meng A."/>
            <person name="Brown T."/>
            <person name="Cohen L."/>
        </authorList>
    </citation>
    <scope>NUCLEOTIDE SEQUENCE</scope>
    <source>
        <strain evidence="4">RCC1614</strain>
    </source>
</reference>
<dbReference type="Pfam" id="PF00106">
    <property type="entry name" value="adh_short"/>
    <property type="match status" value="1"/>
</dbReference>
<organism evidence="4">
    <name type="scientific">Micromonas pusilla</name>
    <name type="common">Picoplanktonic green alga</name>
    <name type="synonym">Chromulina pusilla</name>
    <dbReference type="NCBI Taxonomy" id="38833"/>
    <lineage>
        <taxon>Eukaryota</taxon>
        <taxon>Viridiplantae</taxon>
        <taxon>Chlorophyta</taxon>
        <taxon>Mamiellophyceae</taxon>
        <taxon>Mamiellales</taxon>
        <taxon>Mamiellaceae</taxon>
        <taxon>Micromonas</taxon>
    </lineage>
</organism>
<proteinExistence type="inferred from homology"/>
<dbReference type="Gene3D" id="3.40.50.720">
    <property type="entry name" value="NAD(P)-binding Rossmann-like Domain"/>
    <property type="match status" value="1"/>
</dbReference>
<evidence type="ECO:0000313" key="4">
    <source>
        <dbReference type="EMBL" id="CAD8226984.1"/>
    </source>
</evidence>
<gene>
    <name evidence="4" type="ORF">MPUS1402_LOCUS308</name>
</gene>
<dbReference type="AlphaFoldDB" id="A0A7R9T6T9"/>
<evidence type="ECO:0008006" key="5">
    <source>
        <dbReference type="Google" id="ProtNLM"/>
    </source>
</evidence>
<name>A0A7R9T6T9_MICPS</name>
<accession>A0A7R9T6T9</accession>
<comment type="similarity">
    <text evidence="1">Belongs to the short-chain dehydrogenases/reductases (SDR) family.</text>
</comment>
<evidence type="ECO:0000256" key="3">
    <source>
        <dbReference type="SAM" id="MobiDB-lite"/>
    </source>
</evidence>
<dbReference type="SUPFAM" id="SSF51735">
    <property type="entry name" value="NAD(P)-binding Rossmann-fold domains"/>
    <property type="match status" value="1"/>
</dbReference>
<dbReference type="InterPro" id="IPR002347">
    <property type="entry name" value="SDR_fam"/>
</dbReference>